<evidence type="ECO:0000313" key="2">
    <source>
        <dbReference type="Proteomes" id="UP000499080"/>
    </source>
</evidence>
<keyword evidence="2" id="KW-1185">Reference proteome</keyword>
<evidence type="ECO:0000313" key="1">
    <source>
        <dbReference type="EMBL" id="GBM44814.1"/>
    </source>
</evidence>
<reference evidence="1 2" key="1">
    <citation type="journal article" date="2019" name="Sci. Rep.">
        <title>Orb-weaving spider Araneus ventricosus genome elucidates the spidroin gene catalogue.</title>
        <authorList>
            <person name="Kono N."/>
            <person name="Nakamura H."/>
            <person name="Ohtoshi R."/>
            <person name="Moran D.A.P."/>
            <person name="Shinohara A."/>
            <person name="Yoshida Y."/>
            <person name="Fujiwara M."/>
            <person name="Mori M."/>
            <person name="Tomita M."/>
            <person name="Arakawa K."/>
        </authorList>
    </citation>
    <scope>NUCLEOTIDE SEQUENCE [LARGE SCALE GENOMIC DNA]</scope>
</reference>
<dbReference type="Proteomes" id="UP000499080">
    <property type="component" value="Unassembled WGS sequence"/>
</dbReference>
<organism evidence="1 2">
    <name type="scientific">Araneus ventricosus</name>
    <name type="common">Orbweaver spider</name>
    <name type="synonym">Epeira ventricosa</name>
    <dbReference type="NCBI Taxonomy" id="182803"/>
    <lineage>
        <taxon>Eukaryota</taxon>
        <taxon>Metazoa</taxon>
        <taxon>Ecdysozoa</taxon>
        <taxon>Arthropoda</taxon>
        <taxon>Chelicerata</taxon>
        <taxon>Arachnida</taxon>
        <taxon>Araneae</taxon>
        <taxon>Araneomorphae</taxon>
        <taxon>Entelegynae</taxon>
        <taxon>Araneoidea</taxon>
        <taxon>Araneidae</taxon>
        <taxon>Araneus</taxon>
    </lineage>
</organism>
<dbReference type="EMBL" id="BGPR01001078">
    <property type="protein sequence ID" value="GBM44814.1"/>
    <property type="molecule type" value="Genomic_DNA"/>
</dbReference>
<comment type="caution">
    <text evidence="1">The sequence shown here is derived from an EMBL/GenBank/DDBJ whole genome shotgun (WGS) entry which is preliminary data.</text>
</comment>
<name>A0A4Y2FYR0_ARAVE</name>
<sequence length="90" mass="9909">MANELLDALGLAAGEFPSSQTHNVCKFPSSQTHNVCKFPLKAIKEGKSFPFSGVKSEFYLRCSARLLRPTEDVTWPFCNEPLIHGPGLIS</sequence>
<dbReference type="AlphaFoldDB" id="A0A4Y2FYR0"/>
<accession>A0A4Y2FYR0</accession>
<gene>
    <name evidence="1" type="ORF">AVEN_139644_1</name>
</gene>
<proteinExistence type="predicted"/>
<protein>
    <submittedName>
        <fullName evidence="1">Uncharacterized protein</fullName>
    </submittedName>
</protein>